<organism evidence="18 19">
    <name type="scientific">Ceratopteris richardii</name>
    <name type="common">Triangle waterfern</name>
    <dbReference type="NCBI Taxonomy" id="49495"/>
    <lineage>
        <taxon>Eukaryota</taxon>
        <taxon>Viridiplantae</taxon>
        <taxon>Streptophyta</taxon>
        <taxon>Embryophyta</taxon>
        <taxon>Tracheophyta</taxon>
        <taxon>Polypodiopsida</taxon>
        <taxon>Polypodiidae</taxon>
        <taxon>Polypodiales</taxon>
        <taxon>Pteridineae</taxon>
        <taxon>Pteridaceae</taxon>
        <taxon>Parkerioideae</taxon>
        <taxon>Ceratopteris</taxon>
    </lineage>
</organism>
<dbReference type="PROSITE" id="PS00107">
    <property type="entry name" value="PROTEIN_KINASE_ATP"/>
    <property type="match status" value="1"/>
</dbReference>
<keyword evidence="6 16" id="KW-0812">Transmembrane</keyword>
<evidence type="ECO:0000256" key="8">
    <source>
        <dbReference type="ARBA" id="ARBA00022741"/>
    </source>
</evidence>
<evidence type="ECO:0000256" key="6">
    <source>
        <dbReference type="ARBA" id="ARBA00022692"/>
    </source>
</evidence>
<name>A0A8T2RPK9_CERRI</name>
<proteinExistence type="predicted"/>
<dbReference type="Pfam" id="PF12819">
    <property type="entry name" value="Malectin_like"/>
    <property type="match status" value="1"/>
</dbReference>
<keyword evidence="9" id="KW-0418">Kinase</keyword>
<dbReference type="FunFam" id="3.30.200.20:FF:000394">
    <property type="entry name" value="Leucine-rich repeat receptor-like protein kinase"/>
    <property type="match status" value="1"/>
</dbReference>
<dbReference type="InterPro" id="IPR017441">
    <property type="entry name" value="Protein_kinase_ATP_BS"/>
</dbReference>
<accession>A0A8T2RPK9</accession>
<comment type="catalytic activity">
    <reaction evidence="14">
        <text>L-seryl-[protein] + ATP = O-phospho-L-seryl-[protein] + ADP + H(+)</text>
        <dbReference type="Rhea" id="RHEA:17989"/>
        <dbReference type="Rhea" id="RHEA-COMP:9863"/>
        <dbReference type="Rhea" id="RHEA-COMP:11604"/>
        <dbReference type="ChEBI" id="CHEBI:15378"/>
        <dbReference type="ChEBI" id="CHEBI:29999"/>
        <dbReference type="ChEBI" id="CHEBI:30616"/>
        <dbReference type="ChEBI" id="CHEBI:83421"/>
        <dbReference type="ChEBI" id="CHEBI:456216"/>
        <dbReference type="EC" id="2.7.11.1"/>
    </reaction>
</comment>
<keyword evidence="5" id="KW-0808">Transferase</keyword>
<dbReference type="InterPro" id="IPR032675">
    <property type="entry name" value="LRR_dom_sf"/>
</dbReference>
<evidence type="ECO:0000256" key="9">
    <source>
        <dbReference type="ARBA" id="ARBA00022777"/>
    </source>
</evidence>
<dbReference type="Proteomes" id="UP000825935">
    <property type="component" value="Chromosome 26"/>
</dbReference>
<dbReference type="InterPro" id="IPR008271">
    <property type="entry name" value="Ser/Thr_kinase_AS"/>
</dbReference>
<dbReference type="GO" id="GO:0004672">
    <property type="term" value="F:protein kinase activity"/>
    <property type="evidence" value="ECO:0007669"/>
    <property type="project" value="InterPro"/>
</dbReference>
<comment type="caution">
    <text evidence="18">The sequence shown here is derived from an EMBL/GenBank/DDBJ whole genome shotgun (WGS) entry which is preliminary data.</text>
</comment>
<evidence type="ECO:0000256" key="15">
    <source>
        <dbReference type="PROSITE-ProRule" id="PRU10141"/>
    </source>
</evidence>
<evidence type="ECO:0000256" key="2">
    <source>
        <dbReference type="ARBA" id="ARBA00012513"/>
    </source>
</evidence>
<dbReference type="EMBL" id="CM035431">
    <property type="protein sequence ID" value="KAH7297448.1"/>
    <property type="molecule type" value="Genomic_DNA"/>
</dbReference>
<feature type="binding site" evidence="15">
    <location>
        <position position="458"/>
    </location>
    <ligand>
        <name>ATP</name>
        <dbReference type="ChEBI" id="CHEBI:30616"/>
    </ligand>
</feature>
<dbReference type="Gene3D" id="3.80.10.10">
    <property type="entry name" value="Ribonuclease Inhibitor"/>
    <property type="match status" value="1"/>
</dbReference>
<dbReference type="InterPro" id="IPR024788">
    <property type="entry name" value="Malectin-like_Carb-bd_dom"/>
</dbReference>
<dbReference type="SUPFAM" id="SSF56112">
    <property type="entry name" value="Protein kinase-like (PK-like)"/>
    <property type="match status" value="1"/>
</dbReference>
<dbReference type="EC" id="2.7.11.1" evidence="2"/>
<evidence type="ECO:0000256" key="10">
    <source>
        <dbReference type="ARBA" id="ARBA00022840"/>
    </source>
</evidence>
<evidence type="ECO:0000313" key="19">
    <source>
        <dbReference type="Proteomes" id="UP000825935"/>
    </source>
</evidence>
<keyword evidence="10 15" id="KW-0067">ATP-binding</keyword>
<protein>
    <recommendedName>
        <fullName evidence="2">non-specific serine/threonine protein kinase</fullName>
        <ecNumber evidence="2">2.7.11.1</ecNumber>
    </recommendedName>
</protein>
<dbReference type="PANTHER" id="PTHR45631:SF207">
    <property type="entry name" value="LRR RECEPTOR-LIKE SERINE_THREONINE-PROTEIN KINASE MEE39-RELATED"/>
    <property type="match status" value="1"/>
</dbReference>
<dbReference type="Pfam" id="PF07714">
    <property type="entry name" value="PK_Tyr_Ser-Thr"/>
    <property type="match status" value="1"/>
</dbReference>
<evidence type="ECO:0000256" key="5">
    <source>
        <dbReference type="ARBA" id="ARBA00022679"/>
    </source>
</evidence>
<dbReference type="CDD" id="cd14066">
    <property type="entry name" value="STKc_IRAK"/>
    <property type="match status" value="1"/>
</dbReference>
<evidence type="ECO:0000256" key="13">
    <source>
        <dbReference type="ARBA" id="ARBA00047899"/>
    </source>
</evidence>
<dbReference type="InterPro" id="IPR001611">
    <property type="entry name" value="Leu-rich_rpt"/>
</dbReference>
<evidence type="ECO:0000256" key="11">
    <source>
        <dbReference type="ARBA" id="ARBA00022989"/>
    </source>
</evidence>
<comment type="subcellular location">
    <subcellularLocation>
        <location evidence="1">Membrane</location>
        <topology evidence="1">Single-pass membrane protein</topology>
    </subcellularLocation>
</comment>
<dbReference type="GO" id="GO:0016020">
    <property type="term" value="C:membrane"/>
    <property type="evidence" value="ECO:0007669"/>
    <property type="project" value="UniProtKB-SubCell"/>
</dbReference>
<dbReference type="AlphaFoldDB" id="A0A8T2RPK9"/>
<gene>
    <name evidence="18" type="ORF">KP509_26G070300</name>
</gene>
<dbReference type="SMART" id="SM00220">
    <property type="entry name" value="S_TKc"/>
    <property type="match status" value="1"/>
</dbReference>
<dbReference type="SUPFAM" id="SSF52058">
    <property type="entry name" value="L domain-like"/>
    <property type="match status" value="1"/>
</dbReference>
<keyword evidence="8 15" id="KW-0547">Nucleotide-binding</keyword>
<reference evidence="18" key="1">
    <citation type="submission" date="2021-08" db="EMBL/GenBank/DDBJ databases">
        <title>WGS assembly of Ceratopteris richardii.</title>
        <authorList>
            <person name="Marchant D.B."/>
            <person name="Chen G."/>
            <person name="Jenkins J."/>
            <person name="Shu S."/>
            <person name="Leebens-Mack J."/>
            <person name="Grimwood J."/>
            <person name="Schmutz J."/>
            <person name="Soltis P."/>
            <person name="Soltis D."/>
            <person name="Chen Z.-H."/>
        </authorList>
    </citation>
    <scope>NUCLEOTIDE SEQUENCE</scope>
    <source>
        <strain evidence="18">Whitten #5841</strain>
        <tissue evidence="18">Leaf</tissue>
    </source>
</reference>
<evidence type="ECO:0000256" key="3">
    <source>
        <dbReference type="ARBA" id="ARBA00022527"/>
    </source>
</evidence>
<dbReference type="InterPro" id="IPR000719">
    <property type="entry name" value="Prot_kinase_dom"/>
</dbReference>
<evidence type="ECO:0000256" key="1">
    <source>
        <dbReference type="ARBA" id="ARBA00004167"/>
    </source>
</evidence>
<evidence type="ECO:0000256" key="14">
    <source>
        <dbReference type="ARBA" id="ARBA00048679"/>
    </source>
</evidence>
<keyword evidence="12 16" id="KW-0472">Membrane</keyword>
<feature type="transmembrane region" description="Helical" evidence="16">
    <location>
        <begin position="354"/>
        <end position="379"/>
    </location>
</feature>
<dbReference type="Pfam" id="PF00560">
    <property type="entry name" value="LRR_1"/>
    <property type="match status" value="2"/>
</dbReference>
<evidence type="ECO:0000259" key="17">
    <source>
        <dbReference type="PROSITE" id="PS50011"/>
    </source>
</evidence>
<evidence type="ECO:0000256" key="12">
    <source>
        <dbReference type="ARBA" id="ARBA00023136"/>
    </source>
</evidence>
<dbReference type="EMBL" id="CM035431">
    <property type="protein sequence ID" value="KAH7297449.1"/>
    <property type="molecule type" value="Genomic_DNA"/>
</dbReference>
<keyword evidence="3" id="KW-0723">Serine/threonine-protein kinase</keyword>
<dbReference type="PROSITE" id="PS50011">
    <property type="entry name" value="PROTEIN_KINASE_DOM"/>
    <property type="match status" value="1"/>
</dbReference>
<evidence type="ECO:0000256" key="4">
    <source>
        <dbReference type="ARBA" id="ARBA00022614"/>
    </source>
</evidence>
<keyword evidence="4" id="KW-0433">Leucine-rich repeat</keyword>
<dbReference type="PROSITE" id="PS00108">
    <property type="entry name" value="PROTEIN_KINASE_ST"/>
    <property type="match status" value="1"/>
</dbReference>
<dbReference type="Gene3D" id="2.60.120.430">
    <property type="entry name" value="Galactose-binding lectin"/>
    <property type="match status" value="1"/>
</dbReference>
<evidence type="ECO:0000313" key="18">
    <source>
        <dbReference type="EMBL" id="KAH7297448.1"/>
    </source>
</evidence>
<dbReference type="InterPro" id="IPR011009">
    <property type="entry name" value="Kinase-like_dom_sf"/>
</dbReference>
<dbReference type="EMBL" id="CM035431">
    <property type="protein sequence ID" value="KAH7297446.1"/>
    <property type="molecule type" value="Genomic_DNA"/>
</dbReference>
<feature type="domain" description="Protein kinase" evidence="17">
    <location>
        <begin position="430"/>
        <end position="710"/>
    </location>
</feature>
<keyword evidence="7" id="KW-0677">Repeat</keyword>
<dbReference type="Gene3D" id="3.30.200.20">
    <property type="entry name" value="Phosphorylase Kinase, domain 1"/>
    <property type="match status" value="1"/>
</dbReference>
<sequence length="737" mass="82026">MHRINYGAVSNDDYIRYQEDGLGDPYDRIWKPDTQKPILTTSAAVGTNIPDHPPARVLQTAYENSDSFNISFNLLPEKYYHFTQYFSEISTNVTMDGQRVFNFQVYIGGSLFGSELLDIYKNTSNTHDNPLYTYSVYPMYVGSATVVSFVFMKQNGSKFGPLISGLELFQIFDNDMSLGTDDDEVATLKNITGFFPSLDIWTGDPCLPFAYNWLTCTHDTRPYISKIFMNNKGLSGNIPKSFNSLKAITQLSLAENKLNGSIPDLSSLIHLEILDLHNNSLTGPIPDFLGGLPALTTLNLDNNNFSGQIPRNLLDKIATSGLKLSLDGNAYLCNEVSNQEFCTTNSSSNKKVNLGLIVGVAVGCAVLSLMIILCAVFCYKKVKSGPHNDNATPQPYIAQSDGSVFPKKSLLGNTNQAQEFSFHDIKLMTDDFKNEIGKGGFGSVYFGRLKTGKNVAVKVLSRNSKQGENEFLNEVELLSRVHHKNLVSLVGYCVEGELVLVYEYMGNGSLFESLKTKSPNLRLWKDRLRIAVDAAEGLDYLHRGCDPSIIHRDVKSSNILLGEQFEGKISDFGISKSRQYDSSTMTGNSQLYTVVQGSFGYLDPVYAETNIATHSIDVYAFGVVLLELVSGKPPMLQAETEMGEFLHIVKWAKPHIERGNLLSLIDPDLSDDRNDSSIWKAVDIALMGLSYDRKKRPTMSEVKLELQSALSMELQRSLYDSTEQIRSFTQEINVDAR</sequence>
<comment type="catalytic activity">
    <reaction evidence="13">
        <text>L-threonyl-[protein] + ATP = O-phospho-L-threonyl-[protein] + ADP + H(+)</text>
        <dbReference type="Rhea" id="RHEA:46608"/>
        <dbReference type="Rhea" id="RHEA-COMP:11060"/>
        <dbReference type="Rhea" id="RHEA-COMP:11605"/>
        <dbReference type="ChEBI" id="CHEBI:15378"/>
        <dbReference type="ChEBI" id="CHEBI:30013"/>
        <dbReference type="ChEBI" id="CHEBI:30616"/>
        <dbReference type="ChEBI" id="CHEBI:61977"/>
        <dbReference type="ChEBI" id="CHEBI:456216"/>
        <dbReference type="EC" id="2.7.11.1"/>
    </reaction>
</comment>
<evidence type="ECO:0000256" key="7">
    <source>
        <dbReference type="ARBA" id="ARBA00022737"/>
    </source>
</evidence>
<dbReference type="Gene3D" id="1.10.510.10">
    <property type="entry name" value="Transferase(Phosphotransferase) domain 1"/>
    <property type="match status" value="1"/>
</dbReference>
<dbReference type="OrthoDB" id="1111193at2759"/>
<keyword evidence="19" id="KW-1185">Reference proteome</keyword>
<dbReference type="PANTHER" id="PTHR45631">
    <property type="entry name" value="OS07G0107800 PROTEIN-RELATED"/>
    <property type="match status" value="1"/>
</dbReference>
<keyword evidence="11 16" id="KW-1133">Transmembrane helix</keyword>
<dbReference type="GO" id="GO:0005524">
    <property type="term" value="F:ATP binding"/>
    <property type="evidence" value="ECO:0007669"/>
    <property type="project" value="UniProtKB-UniRule"/>
</dbReference>
<evidence type="ECO:0000256" key="16">
    <source>
        <dbReference type="SAM" id="Phobius"/>
    </source>
</evidence>
<dbReference type="InterPro" id="IPR001245">
    <property type="entry name" value="Ser-Thr/Tyr_kinase_cat_dom"/>
</dbReference>